<keyword evidence="3" id="KW-0238">DNA-binding</keyword>
<dbReference type="PROSITE" id="PS51078">
    <property type="entry name" value="ICLR_ED"/>
    <property type="match status" value="1"/>
</dbReference>
<dbReference type="SMART" id="SM00346">
    <property type="entry name" value="HTH_ICLR"/>
    <property type="match status" value="1"/>
</dbReference>
<evidence type="ECO:0000256" key="5">
    <source>
        <dbReference type="ARBA" id="ARBA00023163"/>
    </source>
</evidence>
<dbReference type="PANTHER" id="PTHR30136:SF39">
    <property type="entry name" value="TRANSCRIPTIONAL REGULATORY PROTEIN"/>
    <property type="match status" value="1"/>
</dbReference>
<evidence type="ECO:0000256" key="3">
    <source>
        <dbReference type="ARBA" id="ARBA00023125"/>
    </source>
</evidence>
<evidence type="ECO:0000256" key="2">
    <source>
        <dbReference type="ARBA" id="ARBA00023015"/>
    </source>
</evidence>
<feature type="domain" description="IclR-ED" evidence="9">
    <location>
        <begin position="83"/>
        <end position="267"/>
    </location>
</feature>
<dbReference type="KEGG" id="sbat:G4Z16_11010"/>
<dbReference type="InterPro" id="IPR029016">
    <property type="entry name" value="GAF-like_dom_sf"/>
</dbReference>
<keyword evidence="2" id="KW-0805">Transcription regulation</keyword>
<evidence type="ECO:0000259" key="9">
    <source>
        <dbReference type="PROSITE" id="PS51078"/>
    </source>
</evidence>
<evidence type="ECO:0000313" key="10">
    <source>
        <dbReference type="EMBL" id="QPP06835.1"/>
    </source>
</evidence>
<dbReference type="Pfam" id="PF01614">
    <property type="entry name" value="IclR_C"/>
    <property type="match status" value="1"/>
</dbReference>
<keyword evidence="5" id="KW-0804">Transcription</keyword>
<feature type="domain" description="HTH iclR-type" evidence="8">
    <location>
        <begin position="20"/>
        <end position="82"/>
    </location>
</feature>
<evidence type="ECO:0000259" key="8">
    <source>
        <dbReference type="PROSITE" id="PS51077"/>
    </source>
</evidence>
<reference evidence="11" key="1">
    <citation type="submission" date="2020-02" db="EMBL/GenBank/DDBJ databases">
        <title>Streptomyces sp. ASO4wet.</title>
        <authorList>
            <person name="Risdian C."/>
            <person name="Landwehr W."/>
            <person name="Schupp P."/>
            <person name="Wink J."/>
        </authorList>
    </citation>
    <scope>NUCLEOTIDE SEQUENCE [LARGE SCALE GENOMIC DNA]</scope>
    <source>
        <strain evidence="11">ASO4wet</strain>
    </source>
</reference>
<dbReference type="SUPFAM" id="SSF55781">
    <property type="entry name" value="GAF domain-like"/>
    <property type="match status" value="1"/>
</dbReference>
<organism evidence="10 11">
    <name type="scientific">Streptomyces bathyalis</name>
    <dbReference type="NCBI Taxonomy" id="2710756"/>
    <lineage>
        <taxon>Bacteria</taxon>
        <taxon>Bacillati</taxon>
        <taxon>Actinomycetota</taxon>
        <taxon>Actinomycetes</taxon>
        <taxon>Kitasatosporales</taxon>
        <taxon>Streptomycetaceae</taxon>
        <taxon>Streptomyces</taxon>
    </lineage>
</organism>
<dbReference type="GO" id="GO:0003677">
    <property type="term" value="F:DNA binding"/>
    <property type="evidence" value="ECO:0007669"/>
    <property type="project" value="UniProtKB-KW"/>
</dbReference>
<evidence type="ECO:0000256" key="6">
    <source>
        <dbReference type="ARBA" id="ARBA00058938"/>
    </source>
</evidence>
<proteinExistence type="predicted"/>
<dbReference type="RefSeq" id="WP_197350654.1">
    <property type="nucleotide sequence ID" value="NZ_CP048882.1"/>
</dbReference>
<evidence type="ECO:0000256" key="4">
    <source>
        <dbReference type="ARBA" id="ARBA00023159"/>
    </source>
</evidence>
<keyword evidence="1" id="KW-0319">Glycerol metabolism</keyword>
<evidence type="ECO:0000256" key="7">
    <source>
        <dbReference type="ARBA" id="ARBA00070406"/>
    </source>
</evidence>
<dbReference type="Proteomes" id="UP000595046">
    <property type="component" value="Chromosome"/>
</dbReference>
<evidence type="ECO:0000313" key="11">
    <source>
        <dbReference type="Proteomes" id="UP000595046"/>
    </source>
</evidence>
<comment type="function">
    <text evidence="6">May be an activator protein for the gylABX operon.</text>
</comment>
<dbReference type="SUPFAM" id="SSF46785">
    <property type="entry name" value="Winged helix' DNA-binding domain"/>
    <property type="match status" value="1"/>
</dbReference>
<protein>
    <recommendedName>
        <fullName evidence="7">Glycerol operon regulatory protein</fullName>
    </recommendedName>
</protein>
<dbReference type="Pfam" id="PF09339">
    <property type="entry name" value="HTH_IclR"/>
    <property type="match status" value="1"/>
</dbReference>
<accession>A0A7T1WTH7</accession>
<dbReference type="GO" id="GO:0045892">
    <property type="term" value="P:negative regulation of DNA-templated transcription"/>
    <property type="evidence" value="ECO:0007669"/>
    <property type="project" value="TreeGrafter"/>
</dbReference>
<keyword evidence="11" id="KW-1185">Reference proteome</keyword>
<dbReference type="GO" id="GO:0003700">
    <property type="term" value="F:DNA-binding transcription factor activity"/>
    <property type="evidence" value="ECO:0007669"/>
    <property type="project" value="TreeGrafter"/>
</dbReference>
<keyword evidence="4" id="KW-0010">Activator</keyword>
<dbReference type="InterPro" id="IPR036388">
    <property type="entry name" value="WH-like_DNA-bd_sf"/>
</dbReference>
<name>A0A7T1WTH7_9ACTN</name>
<evidence type="ECO:0000256" key="1">
    <source>
        <dbReference type="ARBA" id="ARBA00022798"/>
    </source>
</evidence>
<dbReference type="PROSITE" id="PS51077">
    <property type="entry name" value="HTH_ICLR"/>
    <property type="match status" value="1"/>
</dbReference>
<dbReference type="InterPro" id="IPR050707">
    <property type="entry name" value="HTH_MetabolicPath_Reg"/>
</dbReference>
<dbReference type="GO" id="GO:0006071">
    <property type="term" value="P:glycerol metabolic process"/>
    <property type="evidence" value="ECO:0007669"/>
    <property type="project" value="UniProtKB-KW"/>
</dbReference>
<dbReference type="FunFam" id="1.10.10.10:FF:000056">
    <property type="entry name" value="IclR family transcriptional regulator"/>
    <property type="match status" value="1"/>
</dbReference>
<dbReference type="EMBL" id="CP048882">
    <property type="protein sequence ID" value="QPP06835.1"/>
    <property type="molecule type" value="Genomic_DNA"/>
</dbReference>
<dbReference type="Gene3D" id="1.10.10.10">
    <property type="entry name" value="Winged helix-like DNA-binding domain superfamily/Winged helix DNA-binding domain"/>
    <property type="match status" value="1"/>
</dbReference>
<dbReference type="InterPro" id="IPR014757">
    <property type="entry name" value="Tscrpt_reg_IclR_C"/>
</dbReference>
<dbReference type="InterPro" id="IPR036390">
    <property type="entry name" value="WH_DNA-bd_sf"/>
</dbReference>
<dbReference type="PANTHER" id="PTHR30136">
    <property type="entry name" value="HELIX-TURN-HELIX TRANSCRIPTIONAL REGULATOR, ICLR FAMILY"/>
    <property type="match status" value="1"/>
</dbReference>
<dbReference type="AlphaFoldDB" id="A0A7T1WTH7"/>
<gene>
    <name evidence="10" type="ORF">G4Z16_11010</name>
</gene>
<dbReference type="InterPro" id="IPR005471">
    <property type="entry name" value="Tscrpt_reg_IclR_N"/>
</dbReference>
<sequence length="280" mass="29197">MGDTKGAGGKVSGQHGVPGVQSIDRAMSLLSVFSTARPVVGVSELARATGLARGTAHRLVAALVSHGLLTQVPDTTSYCLGPRLLGLAEVARQQISLEAQAGPVMAWLRDRSTETVGLHILDDLPSRRTIAQAESPHALRRTYTDLGAPRPPYQGAPGKLLLAHAGEELRRRVLEGAIPTADGESELDAADLTSELTAILRDGFALSLQERVPGVVALAVPVRDHRGVVAAALSISIPSVRAGRDELLALVPLAEEAAEQLSERLGYTGANPAPTGPAQP</sequence>
<dbReference type="Gene3D" id="3.30.450.40">
    <property type="match status" value="1"/>
</dbReference>